<dbReference type="InterPro" id="IPR012677">
    <property type="entry name" value="Nucleotide-bd_a/b_plait_sf"/>
</dbReference>
<dbReference type="InterPro" id="IPR034361">
    <property type="entry name" value="PHIP1_RRM1"/>
</dbReference>
<evidence type="ECO:0000256" key="1">
    <source>
        <dbReference type="ARBA" id="ARBA00022737"/>
    </source>
</evidence>
<name>I0Z9U8_COCSC</name>
<feature type="domain" description="RRM" evidence="5">
    <location>
        <begin position="215"/>
        <end position="291"/>
    </location>
</feature>
<evidence type="ECO:0000313" key="6">
    <source>
        <dbReference type="EMBL" id="EIE27417.1"/>
    </source>
</evidence>
<keyword evidence="2 3" id="KW-0694">RNA-binding</keyword>
<dbReference type="STRING" id="574566.I0Z9U8"/>
<dbReference type="GeneID" id="17045432"/>
<dbReference type="Pfam" id="PF00076">
    <property type="entry name" value="RRM_1"/>
    <property type="match status" value="2"/>
</dbReference>
<dbReference type="CDD" id="cd12272">
    <property type="entry name" value="RRM2_PHIP1"/>
    <property type="match status" value="1"/>
</dbReference>
<dbReference type="eggNOG" id="KOG0118">
    <property type="taxonomic scope" value="Eukaryota"/>
</dbReference>
<evidence type="ECO:0000256" key="3">
    <source>
        <dbReference type="PROSITE-ProRule" id="PRU00176"/>
    </source>
</evidence>
<dbReference type="PANTHER" id="PTHR23236:SF119">
    <property type="entry name" value="NUCLEAR RNA-BINDING PROTEIN SART-3"/>
    <property type="match status" value="1"/>
</dbReference>
<dbReference type="EMBL" id="AGSI01000001">
    <property type="protein sequence ID" value="EIE27417.1"/>
    <property type="molecule type" value="Genomic_DNA"/>
</dbReference>
<evidence type="ECO:0000256" key="2">
    <source>
        <dbReference type="ARBA" id="ARBA00022884"/>
    </source>
</evidence>
<dbReference type="RefSeq" id="XP_005651961.1">
    <property type="nucleotide sequence ID" value="XM_005651904.1"/>
</dbReference>
<keyword evidence="1" id="KW-0677">Repeat</keyword>
<organism evidence="6 7">
    <name type="scientific">Coccomyxa subellipsoidea (strain C-169)</name>
    <name type="common">Green microalga</name>
    <dbReference type="NCBI Taxonomy" id="574566"/>
    <lineage>
        <taxon>Eukaryota</taxon>
        <taxon>Viridiplantae</taxon>
        <taxon>Chlorophyta</taxon>
        <taxon>core chlorophytes</taxon>
        <taxon>Trebouxiophyceae</taxon>
        <taxon>Trebouxiophyceae incertae sedis</taxon>
        <taxon>Coccomyxaceae</taxon>
        <taxon>Coccomyxa</taxon>
        <taxon>Coccomyxa subellipsoidea</taxon>
    </lineage>
</organism>
<gene>
    <name evidence="6" type="ORF">COCSUDRAFT_64219</name>
</gene>
<feature type="region of interest" description="Disordered" evidence="4">
    <location>
        <begin position="187"/>
        <end position="206"/>
    </location>
</feature>
<dbReference type="PANTHER" id="PTHR23236">
    <property type="entry name" value="EUKARYOTIC TRANSLATION INITIATION FACTOR 4B/4H"/>
    <property type="match status" value="1"/>
</dbReference>
<evidence type="ECO:0000313" key="7">
    <source>
        <dbReference type="Proteomes" id="UP000007264"/>
    </source>
</evidence>
<feature type="compositionally biased region" description="Basic and acidic residues" evidence="4">
    <location>
        <begin position="72"/>
        <end position="85"/>
    </location>
</feature>
<reference evidence="6 7" key="1">
    <citation type="journal article" date="2012" name="Genome Biol.">
        <title>The genome of the polar eukaryotic microalga coccomyxa subellipsoidea reveals traits of cold adaptation.</title>
        <authorList>
            <person name="Blanc G."/>
            <person name="Agarkova I."/>
            <person name="Grimwood J."/>
            <person name="Kuo A."/>
            <person name="Brueggeman A."/>
            <person name="Dunigan D."/>
            <person name="Gurnon J."/>
            <person name="Ladunga I."/>
            <person name="Lindquist E."/>
            <person name="Lucas S."/>
            <person name="Pangilinan J."/>
            <person name="Proschold T."/>
            <person name="Salamov A."/>
            <person name="Schmutz J."/>
            <person name="Weeks D."/>
            <person name="Yamada T."/>
            <person name="Claverie J.M."/>
            <person name="Grigoriev I."/>
            <person name="Van Etten J."/>
            <person name="Lomsadze A."/>
            <person name="Borodovsky M."/>
        </authorList>
    </citation>
    <scope>NUCLEOTIDE SEQUENCE [LARGE SCALE GENOMIC DNA]</scope>
    <source>
        <strain evidence="6 7">C-169</strain>
    </source>
</reference>
<comment type="caution">
    <text evidence="6">The sequence shown here is derived from an EMBL/GenBank/DDBJ whole genome shotgun (WGS) entry which is preliminary data.</text>
</comment>
<dbReference type="InterPro" id="IPR000504">
    <property type="entry name" value="RRM_dom"/>
</dbReference>
<dbReference type="Proteomes" id="UP000007264">
    <property type="component" value="Unassembled WGS sequence"/>
</dbReference>
<evidence type="ECO:0000259" key="5">
    <source>
        <dbReference type="PROSITE" id="PS50102"/>
    </source>
</evidence>
<dbReference type="GO" id="GO:0003723">
    <property type="term" value="F:RNA binding"/>
    <property type="evidence" value="ECO:0007669"/>
    <property type="project" value="UniProtKB-UniRule"/>
</dbReference>
<dbReference type="CDD" id="cd12271">
    <property type="entry name" value="RRM1_PHIP1"/>
    <property type="match status" value="1"/>
</dbReference>
<dbReference type="KEGG" id="csl:COCSUDRAFT_64219"/>
<dbReference type="PROSITE" id="PS50102">
    <property type="entry name" value="RRM"/>
    <property type="match status" value="2"/>
</dbReference>
<dbReference type="InterPro" id="IPR035979">
    <property type="entry name" value="RBD_domain_sf"/>
</dbReference>
<dbReference type="AlphaFoldDB" id="I0Z9U8"/>
<dbReference type="OrthoDB" id="439808at2759"/>
<accession>I0Z9U8</accession>
<dbReference type="InterPro" id="IPR034362">
    <property type="entry name" value="PHIP1_RRM2"/>
</dbReference>
<proteinExistence type="predicted"/>
<dbReference type="SUPFAM" id="SSF54928">
    <property type="entry name" value="RNA-binding domain, RBD"/>
    <property type="match status" value="2"/>
</dbReference>
<keyword evidence="7" id="KW-1185">Reference proteome</keyword>
<protein>
    <submittedName>
        <fullName evidence="6">RNA-binding domain-containing protein</fullName>
    </submittedName>
</protein>
<sequence>MPETETQITDQKRKISGPGNAEEAQMLREKLGLSHASPAAGVSSKQPFKFGFSPTERDDDAPQIEDTNGAERSTESGEETKTTEADAALQERLKRVMGEPSGSTERRVFVGGMPFGYEESDVLDYWSYCGEIESLDLMRFPDTGRFKGIAFITFKTEGGYKAALECDGMTIDTVQIKVEPCISAGPKRKKQRNEVVSQTNRKAHSGAAPKVEGYNVAYVGNIAFEAGESDLRELLAGCEITKVRRHTDKDTGKFKGYAHVHFADEESLDRAMEFDGAALKGRRIRVGYAQEKKPKE</sequence>
<feature type="region of interest" description="Disordered" evidence="4">
    <location>
        <begin position="1"/>
        <end position="85"/>
    </location>
</feature>
<feature type="domain" description="RRM" evidence="5">
    <location>
        <begin position="106"/>
        <end position="183"/>
    </location>
</feature>
<dbReference type="Gene3D" id="3.30.70.330">
    <property type="match status" value="2"/>
</dbReference>
<dbReference type="SMART" id="SM00360">
    <property type="entry name" value="RRM"/>
    <property type="match status" value="2"/>
</dbReference>
<evidence type="ECO:0000256" key="4">
    <source>
        <dbReference type="SAM" id="MobiDB-lite"/>
    </source>
</evidence>